<feature type="region of interest" description="Disordered" evidence="1">
    <location>
        <begin position="84"/>
        <end position="115"/>
    </location>
</feature>
<proteinExistence type="predicted"/>
<comment type="caution">
    <text evidence="2">The sequence shown here is derived from an EMBL/GenBank/DDBJ whole genome shotgun (WGS) entry which is preliminary data.</text>
</comment>
<feature type="region of interest" description="Disordered" evidence="1">
    <location>
        <begin position="556"/>
        <end position="614"/>
    </location>
</feature>
<name>A0AAE0W256_9BIVA</name>
<gene>
    <name evidence="2" type="ORF">CHS0354_003386</name>
</gene>
<reference evidence="2" key="2">
    <citation type="journal article" date="2021" name="Genome Biol. Evol.">
        <title>Developing a high-quality reference genome for a parasitic bivalve with doubly uniparental inheritance (Bivalvia: Unionida).</title>
        <authorList>
            <person name="Smith C.H."/>
        </authorList>
    </citation>
    <scope>NUCLEOTIDE SEQUENCE</scope>
    <source>
        <strain evidence="2">CHS0354</strain>
        <tissue evidence="2">Mantle</tissue>
    </source>
</reference>
<keyword evidence="3" id="KW-1185">Reference proteome</keyword>
<reference evidence="2" key="3">
    <citation type="submission" date="2023-05" db="EMBL/GenBank/DDBJ databases">
        <authorList>
            <person name="Smith C.H."/>
        </authorList>
    </citation>
    <scope>NUCLEOTIDE SEQUENCE</scope>
    <source>
        <strain evidence="2">CHS0354</strain>
        <tissue evidence="2">Mantle</tissue>
    </source>
</reference>
<dbReference type="EMBL" id="JAEAOA010000271">
    <property type="protein sequence ID" value="KAK3598364.1"/>
    <property type="molecule type" value="Genomic_DNA"/>
</dbReference>
<evidence type="ECO:0000313" key="3">
    <source>
        <dbReference type="Proteomes" id="UP001195483"/>
    </source>
</evidence>
<organism evidence="2 3">
    <name type="scientific">Potamilus streckersoni</name>
    <dbReference type="NCBI Taxonomy" id="2493646"/>
    <lineage>
        <taxon>Eukaryota</taxon>
        <taxon>Metazoa</taxon>
        <taxon>Spiralia</taxon>
        <taxon>Lophotrochozoa</taxon>
        <taxon>Mollusca</taxon>
        <taxon>Bivalvia</taxon>
        <taxon>Autobranchia</taxon>
        <taxon>Heteroconchia</taxon>
        <taxon>Palaeoheterodonta</taxon>
        <taxon>Unionida</taxon>
        <taxon>Unionoidea</taxon>
        <taxon>Unionidae</taxon>
        <taxon>Ambleminae</taxon>
        <taxon>Lampsilini</taxon>
        <taxon>Potamilus</taxon>
    </lineage>
</organism>
<dbReference type="AlphaFoldDB" id="A0AAE0W256"/>
<evidence type="ECO:0000256" key="1">
    <source>
        <dbReference type="SAM" id="MobiDB-lite"/>
    </source>
</evidence>
<feature type="region of interest" description="Disordered" evidence="1">
    <location>
        <begin position="221"/>
        <end position="261"/>
    </location>
</feature>
<evidence type="ECO:0000313" key="2">
    <source>
        <dbReference type="EMBL" id="KAK3598364.1"/>
    </source>
</evidence>
<protein>
    <submittedName>
        <fullName evidence="2">Uncharacterized protein</fullName>
    </submittedName>
</protein>
<accession>A0AAE0W256</accession>
<sequence>MELDLKRSHSIVVRKYLIKRTEEAIESFLRDDCARNLKLIGALEEISFRLFAESNDVFISEAFDSTDDNEFHWDDEFMFTSFPGRIEEDSGLPDGNERLTESRQESKPSISSTENKDADCFVKRSPLMMRLTVSPGPLKMTSSTAKFNCHEKAGMEFLLEFDENVFFLATLSITKSTHDSKLHEYSWKITGLKSDKCRMPMTFGRSHLRKRPFLGIHSASKKRGLMSAGRGKHQEDRRARQEASKDGCAEKSEETSKKKSRKSVFRRLFANKCGFDYHSGSNKLEDLMLEGDIIVPTAHAYQYTRSYQTGEEESYRGPFHHAEKKNRTLSARHRSAKEDENMMKKMNKSITRVRFYEMDTPKKIRHTETKESPGDDQSWLVISTEEEEGLICSRNFELSDDYWILISHNEENVATHKYRLYYYHEVDKMPLCHQEDLHDSPVSTFGRNVSVTNSSYNSTSIRLAEPFTERRASSRNMPTKVISQATQMESGPRSRLPNLCFYYEIWILDTCDQESDENIYLFETPITKFTPDSKLHENSWMITGLKSDKCRMPMTFGRSHLRKRPFPGIHSAPKKRGLKSPAREKHQEDHRAREEASKDGRAETSEETSKKKKRKSVVRRLFANECGFDYHGGSNKLEDLMLEGDINIALTAKHQEDHRARQEASKDGCAEKKSRKSVVRRLFANECGFDYHGGSNKLEDLMLEGDIIVPTAHADQYTRSYQTEKEESYRGPFHHAEKKNRTLSARHRSAKEDENMMKKMNKSITRVRFYEMDTQKIIRHTETKESPGDDQNWLVISTEEEEGLICSRNFELSDDYWIIISHNEDNVATHKDRLYYYPEVDKMPLCHQDDLPDSPVSTFGRNVSVTNSSYNSTSIRLAKPFTERRASSTKMPTKVISQATQMESGSRSRLPSLSFYDESEYDDWIIITTGQEVKKLGASINKC</sequence>
<feature type="compositionally biased region" description="Basic and acidic residues" evidence="1">
    <location>
        <begin position="232"/>
        <end position="257"/>
    </location>
</feature>
<feature type="compositionally biased region" description="Basic and acidic residues" evidence="1">
    <location>
        <begin position="581"/>
        <end position="609"/>
    </location>
</feature>
<feature type="compositionally biased region" description="Basic and acidic residues" evidence="1">
    <location>
        <begin position="95"/>
        <end position="106"/>
    </location>
</feature>
<reference evidence="2" key="1">
    <citation type="journal article" date="2021" name="Genome Biol. Evol.">
        <title>A High-Quality Reference Genome for a Parasitic Bivalve with Doubly Uniparental Inheritance (Bivalvia: Unionida).</title>
        <authorList>
            <person name="Smith C.H."/>
        </authorList>
    </citation>
    <scope>NUCLEOTIDE SEQUENCE</scope>
    <source>
        <strain evidence="2">CHS0354</strain>
    </source>
</reference>
<dbReference type="Proteomes" id="UP001195483">
    <property type="component" value="Unassembled WGS sequence"/>
</dbReference>